<name>A0ABN2DY37_9ACTN</name>
<sequence>MSTDRPAPPPSVERRNQMLAAVELPEGRERLRSLVERMLADRIPTETLLDDLSGIRGLVSQDVEDKILDVMDLLVGWCAPSARLLPPDDDSDG</sequence>
<accession>A0ABN2DY37</accession>
<evidence type="ECO:0000313" key="1">
    <source>
        <dbReference type="EMBL" id="GAA1589236.1"/>
    </source>
</evidence>
<dbReference type="EMBL" id="BAAAND010000006">
    <property type="protein sequence ID" value="GAA1589236.1"/>
    <property type="molecule type" value="Genomic_DNA"/>
</dbReference>
<organism evidence="1 2">
    <name type="scientific">Kribbella karoonensis</name>
    <dbReference type="NCBI Taxonomy" id="324851"/>
    <lineage>
        <taxon>Bacteria</taxon>
        <taxon>Bacillati</taxon>
        <taxon>Actinomycetota</taxon>
        <taxon>Actinomycetes</taxon>
        <taxon>Propionibacteriales</taxon>
        <taxon>Kribbellaceae</taxon>
        <taxon>Kribbella</taxon>
    </lineage>
</organism>
<reference evidence="1 2" key="1">
    <citation type="journal article" date="2019" name="Int. J. Syst. Evol. Microbiol.">
        <title>The Global Catalogue of Microorganisms (GCM) 10K type strain sequencing project: providing services to taxonomists for standard genome sequencing and annotation.</title>
        <authorList>
            <consortium name="The Broad Institute Genomics Platform"/>
            <consortium name="The Broad Institute Genome Sequencing Center for Infectious Disease"/>
            <person name="Wu L."/>
            <person name="Ma J."/>
        </authorList>
    </citation>
    <scope>NUCLEOTIDE SEQUENCE [LARGE SCALE GENOMIC DNA]</scope>
    <source>
        <strain evidence="1 2">JCM 14304</strain>
    </source>
</reference>
<dbReference type="Proteomes" id="UP001500190">
    <property type="component" value="Unassembled WGS sequence"/>
</dbReference>
<protein>
    <submittedName>
        <fullName evidence="1">Uncharacterized protein</fullName>
    </submittedName>
</protein>
<comment type="caution">
    <text evidence="1">The sequence shown here is derived from an EMBL/GenBank/DDBJ whole genome shotgun (WGS) entry which is preliminary data.</text>
</comment>
<proteinExistence type="predicted"/>
<evidence type="ECO:0000313" key="2">
    <source>
        <dbReference type="Proteomes" id="UP001500190"/>
    </source>
</evidence>
<gene>
    <name evidence="1" type="ORF">GCM10009742_39680</name>
</gene>
<keyword evidence="2" id="KW-1185">Reference proteome</keyword>
<dbReference type="RefSeq" id="WP_344193314.1">
    <property type="nucleotide sequence ID" value="NZ_BAAAND010000006.1"/>
</dbReference>